<feature type="transmembrane region" description="Helical" evidence="1">
    <location>
        <begin position="47"/>
        <end position="63"/>
    </location>
</feature>
<comment type="caution">
    <text evidence="2">The sequence shown here is derived from an EMBL/GenBank/DDBJ whole genome shotgun (WGS) entry which is preliminary data.</text>
</comment>
<reference evidence="2" key="1">
    <citation type="submission" date="2023-07" db="EMBL/GenBank/DDBJ databases">
        <authorList>
            <consortium name="AG Swart"/>
            <person name="Singh M."/>
            <person name="Singh A."/>
            <person name="Seah K."/>
            <person name="Emmerich C."/>
        </authorList>
    </citation>
    <scope>NUCLEOTIDE SEQUENCE</scope>
    <source>
        <strain evidence="2">DP1</strain>
    </source>
</reference>
<evidence type="ECO:0000313" key="3">
    <source>
        <dbReference type="Proteomes" id="UP001295684"/>
    </source>
</evidence>
<protein>
    <recommendedName>
        <fullName evidence="4">Transmembrane protein</fullName>
    </recommendedName>
</protein>
<evidence type="ECO:0000256" key="1">
    <source>
        <dbReference type="SAM" id="Phobius"/>
    </source>
</evidence>
<proteinExistence type="predicted"/>
<name>A0AAD2D294_EUPCR</name>
<keyword evidence="1" id="KW-0812">Transmembrane</keyword>
<gene>
    <name evidence="2" type="ORF">ECRASSUSDP1_LOCUS18836</name>
</gene>
<dbReference type="InterPro" id="IPR026508">
    <property type="entry name" value="TMEM164"/>
</dbReference>
<dbReference type="AlphaFoldDB" id="A0AAD2D294"/>
<feature type="transmembrane region" description="Helical" evidence="1">
    <location>
        <begin position="166"/>
        <end position="186"/>
    </location>
</feature>
<accession>A0AAD2D294</accession>
<dbReference type="PANTHER" id="PTHR20948">
    <property type="entry name" value="TRANSMEMBRANE PROTEIN 164"/>
    <property type="match status" value="1"/>
</dbReference>
<dbReference type="Proteomes" id="UP001295684">
    <property type="component" value="Unassembled WGS sequence"/>
</dbReference>
<organism evidence="2 3">
    <name type="scientific">Euplotes crassus</name>
    <dbReference type="NCBI Taxonomy" id="5936"/>
    <lineage>
        <taxon>Eukaryota</taxon>
        <taxon>Sar</taxon>
        <taxon>Alveolata</taxon>
        <taxon>Ciliophora</taxon>
        <taxon>Intramacronucleata</taxon>
        <taxon>Spirotrichea</taxon>
        <taxon>Hypotrichia</taxon>
        <taxon>Euplotida</taxon>
        <taxon>Euplotidae</taxon>
        <taxon>Moneuplotes</taxon>
    </lineage>
</organism>
<evidence type="ECO:0000313" key="2">
    <source>
        <dbReference type="EMBL" id="CAI2377450.1"/>
    </source>
</evidence>
<keyword evidence="3" id="KW-1185">Reference proteome</keyword>
<feature type="transmembrane region" description="Helical" evidence="1">
    <location>
        <begin position="75"/>
        <end position="100"/>
    </location>
</feature>
<feature type="transmembrane region" description="Helical" evidence="1">
    <location>
        <begin position="136"/>
        <end position="154"/>
    </location>
</feature>
<feature type="transmembrane region" description="Helical" evidence="1">
    <location>
        <begin position="248"/>
        <end position="271"/>
    </location>
</feature>
<dbReference type="EMBL" id="CAMPGE010019091">
    <property type="protein sequence ID" value="CAI2377450.1"/>
    <property type="molecule type" value="Genomic_DNA"/>
</dbReference>
<keyword evidence="1" id="KW-0472">Membrane</keyword>
<dbReference type="PANTHER" id="PTHR20948:SF2">
    <property type="entry name" value="TRANSMEMBRANE PROTEIN 164"/>
    <property type="match status" value="1"/>
</dbReference>
<keyword evidence="1" id="KW-1133">Transmembrane helix</keyword>
<sequence>MESNLTGIPGEIRKIMLQGVYNDTFEVVYNGGPECAKESTLEFKFKLTLRLIPLYILGAYFLYRFIKGSSQRKPLFVNPSIVERLTGIICFFCVMIQIYTKARTNTMIFLLNPCHVFTLCWGIVLNMKHSLKAELLFLFCIGNVSAPAIGMVFAENDELETQLEIISYWVQHCVAAFVAPWVCLMSGRFAHSVYTNPLYILVGYQFFTVYMRFFLTPLSAMTWANLNHTLCGIDNDPWRVYFNLGKYFYFWAEFYLLLGAITTCVPVYWIARILRPSVFRKTAELAEQKVKND</sequence>
<evidence type="ECO:0008006" key="4">
    <source>
        <dbReference type="Google" id="ProtNLM"/>
    </source>
</evidence>
<feature type="transmembrane region" description="Helical" evidence="1">
    <location>
        <begin position="198"/>
        <end position="215"/>
    </location>
</feature>